<dbReference type="Proteomes" id="UP001161497">
    <property type="component" value="Chromosome"/>
</dbReference>
<dbReference type="EMBL" id="OX458932">
    <property type="protein sequence ID" value="CAI9085085.1"/>
    <property type="molecule type" value="Genomic_DNA"/>
</dbReference>
<dbReference type="SFLD" id="SFLDS00005">
    <property type="entry name" value="Isoprenoid_Synthase_Type_I"/>
    <property type="match status" value="1"/>
</dbReference>
<accession>A0ABN8XES6</accession>
<dbReference type="SUPFAM" id="SSF48576">
    <property type="entry name" value="Terpenoid synthases"/>
    <property type="match status" value="1"/>
</dbReference>
<dbReference type="NCBIfam" id="TIGR03464">
    <property type="entry name" value="HpnC"/>
    <property type="match status" value="1"/>
</dbReference>
<keyword evidence="2" id="KW-1185">Reference proteome</keyword>
<dbReference type="InterPro" id="IPR002060">
    <property type="entry name" value="Squ/phyt_synthse"/>
</dbReference>
<organism evidence="1 2">
    <name type="scientific">Candidatus Methylacidiphilum fumarolicum</name>
    <dbReference type="NCBI Taxonomy" id="591154"/>
    <lineage>
        <taxon>Bacteria</taxon>
        <taxon>Pseudomonadati</taxon>
        <taxon>Verrucomicrobiota</taxon>
        <taxon>Methylacidiphilae</taxon>
        <taxon>Methylacidiphilales</taxon>
        <taxon>Methylacidiphilaceae</taxon>
        <taxon>Methylacidiphilum (ex Ratnadevi et al. 2023)</taxon>
    </lineage>
</organism>
<dbReference type="InterPro" id="IPR017827">
    <property type="entry name" value="HSQ_synthase_HpnC"/>
</dbReference>
<protein>
    <submittedName>
        <fullName evidence="1">Phytoene synthase</fullName>
        <ecNumber evidence="1">2.5.1.32</ecNumber>
    </submittedName>
</protein>
<dbReference type="InterPro" id="IPR044843">
    <property type="entry name" value="Trans_IPPS_bact-type"/>
</dbReference>
<name>A0ABN8XES6_9BACT</name>
<gene>
    <name evidence="1" type="ORF">MFUM_0704</name>
</gene>
<dbReference type="PANTHER" id="PTHR31480">
    <property type="entry name" value="BIFUNCTIONAL LYCOPENE CYCLASE/PHYTOENE SYNTHASE"/>
    <property type="match status" value="1"/>
</dbReference>
<proteinExistence type="predicted"/>
<dbReference type="Gene3D" id="1.10.600.10">
    <property type="entry name" value="Farnesyl Diphosphate Synthase"/>
    <property type="match status" value="1"/>
</dbReference>
<dbReference type="InterPro" id="IPR033904">
    <property type="entry name" value="Trans_IPPS_HH"/>
</dbReference>
<dbReference type="InterPro" id="IPR008949">
    <property type="entry name" value="Isoprenoid_synthase_dom_sf"/>
</dbReference>
<reference evidence="1" key="1">
    <citation type="submission" date="2023-03" db="EMBL/GenBank/DDBJ databases">
        <authorList>
            <person name="Cremers G."/>
            <person name="Picone N."/>
        </authorList>
    </citation>
    <scope>NUCLEOTIDE SEQUENCE</scope>
    <source>
        <strain evidence="1">Sample_alias</strain>
    </source>
</reference>
<dbReference type="CDD" id="cd00683">
    <property type="entry name" value="Trans_IPPS_HH"/>
    <property type="match status" value="1"/>
</dbReference>
<sequence>MGSSSPRLSIRLWIVVDQDSIGERSCGNRGGSCRRAIPLRPERRGFPRNWMNLTEAYSYCKHIASHYENFPVGLLVAKNLAPHVHAIYAFSRIADDYADEGYSLNEKEREDEQKRKKRLDSLDTWRAYLLDPKLCAKNPVFLALHDTIEKFQLPLNLFTDLLDAFKQDVLKDRYKNFEEVLDYCKKSANPIGRLVLYLHRQTTDLQLLSSDFICTALQLANFWQDISIDLKKNRIYLPKDEMEQYKVSEAELFARHFSSNFRDLLSFQVKRTEELFDKGKVLIDTLEWPLKLEIALTWYGGKTILDKIKKINYNTLAFRPKLGYKDVPSLLFKSLRMICRKKANR</sequence>
<evidence type="ECO:0000313" key="1">
    <source>
        <dbReference type="EMBL" id="CAI9085085.1"/>
    </source>
</evidence>
<dbReference type="SFLD" id="SFLDG01212">
    <property type="entry name" value="Phytoene_synthase_like"/>
    <property type="match status" value="1"/>
</dbReference>
<dbReference type="GO" id="GO:0016740">
    <property type="term" value="F:transferase activity"/>
    <property type="evidence" value="ECO:0007669"/>
    <property type="project" value="UniProtKB-KW"/>
</dbReference>
<dbReference type="Pfam" id="PF00494">
    <property type="entry name" value="SQS_PSY"/>
    <property type="match status" value="1"/>
</dbReference>
<evidence type="ECO:0000313" key="2">
    <source>
        <dbReference type="Proteomes" id="UP001161497"/>
    </source>
</evidence>
<dbReference type="SFLD" id="SFLDG01018">
    <property type="entry name" value="Squalene/Phytoene_Synthase_Lik"/>
    <property type="match status" value="1"/>
</dbReference>
<keyword evidence="1" id="KW-0808">Transferase</keyword>
<dbReference type="EC" id="2.5.1.32" evidence="1"/>